<accession>A0A9R0J765</accession>
<protein>
    <recommendedName>
        <fullName evidence="3">Transposase</fullName>
    </recommendedName>
</protein>
<proteinExistence type="predicted"/>
<dbReference type="Gene3D" id="3.30.420.10">
    <property type="entry name" value="Ribonuclease H-like superfamily/Ribonuclease H"/>
    <property type="match status" value="1"/>
</dbReference>
<reference evidence="2" key="2">
    <citation type="submission" date="2025-08" db="UniProtKB">
        <authorList>
            <consortium name="RefSeq"/>
        </authorList>
    </citation>
    <scope>IDENTIFICATION</scope>
    <source>
        <tissue evidence="2">Leaf</tissue>
    </source>
</reference>
<keyword evidence="1" id="KW-1185">Reference proteome</keyword>
<sequence length="529" mass="60533">MEADFSPEELYELEQSQLWEDAEFREYQEYQDFDPEEEVCFSDDSDDEIEEIDVVELEVPLKKGVKTKELSNKERAYIAQTLSMQSAIYVANASAEIGGTIHPGKKSVPNFAVKNLATKFNVNRSTISRIWARAKSQILTENIIDVRNQKRGRVGRKAKGFDLEILLAVPIEKRTTIKGLSLALGMSTGTVYRLLKTGQLRAHTNSIKPSLKHHHKIARLQYIMNQVIPGTVNTLPKFSDMYNVIHIDEKWFYMSQETQRFYLFPWEDDPYRACQSKRFISKVMFSSGVARPHICSDGIVLWDGKIGIFPFVEDVAAIRNSKNRDKGTIETKALQSITKEVIRSKMIEDLLPAIKSKWPSNACKDIWIQQDNARPHISPNHREFLEAATQDGFNIRLVNQPAQSPDLNILDLGFFRAIQSIQYKSFPDSVTSLIEAVENAYIALDPKAMNFTWMHLKYCMIEILTVQGGNNYKNPHKGKKKLERLGLLPTEIEVSEKLLEETTNYMNEGYIVNNVIQQNNIHHNVPTTT</sequence>
<dbReference type="GO" id="GO:0003676">
    <property type="term" value="F:nucleic acid binding"/>
    <property type="evidence" value="ECO:0007669"/>
    <property type="project" value="InterPro"/>
</dbReference>
<gene>
    <name evidence="2" type="primary">LOC110800263</name>
</gene>
<name>A0A9R0J765_SPIOL</name>
<evidence type="ECO:0008006" key="3">
    <source>
        <dbReference type="Google" id="ProtNLM"/>
    </source>
</evidence>
<dbReference type="GeneID" id="110800263"/>
<organism evidence="1 2">
    <name type="scientific">Spinacia oleracea</name>
    <name type="common">Spinach</name>
    <dbReference type="NCBI Taxonomy" id="3562"/>
    <lineage>
        <taxon>Eukaryota</taxon>
        <taxon>Viridiplantae</taxon>
        <taxon>Streptophyta</taxon>
        <taxon>Embryophyta</taxon>
        <taxon>Tracheophyta</taxon>
        <taxon>Spermatophyta</taxon>
        <taxon>Magnoliopsida</taxon>
        <taxon>eudicotyledons</taxon>
        <taxon>Gunneridae</taxon>
        <taxon>Pentapetalae</taxon>
        <taxon>Caryophyllales</taxon>
        <taxon>Chenopodiaceae</taxon>
        <taxon>Chenopodioideae</taxon>
        <taxon>Anserineae</taxon>
        <taxon>Spinacia</taxon>
    </lineage>
</organism>
<evidence type="ECO:0000313" key="1">
    <source>
        <dbReference type="Proteomes" id="UP000813463"/>
    </source>
</evidence>
<dbReference type="RefSeq" id="XP_021861260.2">
    <property type="nucleotide sequence ID" value="XM_022005568.2"/>
</dbReference>
<dbReference type="PANTHER" id="PTHR47169:SF2">
    <property type="entry name" value="OS01G0541250 PROTEIN"/>
    <property type="match status" value="1"/>
</dbReference>
<dbReference type="PANTHER" id="PTHR47169">
    <property type="entry name" value="OS01G0541250 PROTEIN"/>
    <property type="match status" value="1"/>
</dbReference>
<dbReference type="Proteomes" id="UP000813463">
    <property type="component" value="Chromosome 3"/>
</dbReference>
<dbReference type="KEGG" id="soe:110800263"/>
<dbReference type="AlphaFoldDB" id="A0A9R0J765"/>
<evidence type="ECO:0000313" key="2">
    <source>
        <dbReference type="RefSeq" id="XP_021861260.2"/>
    </source>
</evidence>
<dbReference type="InterPro" id="IPR036397">
    <property type="entry name" value="RNaseH_sf"/>
</dbReference>
<reference evidence="1" key="1">
    <citation type="journal article" date="2021" name="Nat. Commun.">
        <title>Genomic analyses provide insights into spinach domestication and the genetic basis of agronomic traits.</title>
        <authorList>
            <person name="Cai X."/>
            <person name="Sun X."/>
            <person name="Xu C."/>
            <person name="Sun H."/>
            <person name="Wang X."/>
            <person name="Ge C."/>
            <person name="Zhang Z."/>
            <person name="Wang Q."/>
            <person name="Fei Z."/>
            <person name="Jiao C."/>
            <person name="Wang Q."/>
        </authorList>
    </citation>
    <scope>NUCLEOTIDE SEQUENCE [LARGE SCALE GENOMIC DNA]</scope>
    <source>
        <strain evidence="1">cv. Varoflay</strain>
    </source>
</reference>